<keyword evidence="4" id="KW-1185">Reference proteome</keyword>
<name>A0A9W9EFV6_9EURO</name>
<dbReference type="EMBL" id="JAPQKH010000012">
    <property type="protein sequence ID" value="KAJ5080989.1"/>
    <property type="molecule type" value="Genomic_DNA"/>
</dbReference>
<feature type="region of interest" description="Disordered" evidence="1">
    <location>
        <begin position="81"/>
        <end position="127"/>
    </location>
</feature>
<accession>A0A9W9EFV6</accession>
<comment type="caution">
    <text evidence="3">The sequence shown here is derived from an EMBL/GenBank/DDBJ whole genome shotgun (WGS) entry which is preliminary data.</text>
</comment>
<dbReference type="Proteomes" id="UP001149165">
    <property type="component" value="Unassembled WGS sequence"/>
</dbReference>
<organism evidence="3 4">
    <name type="scientific">Penicillium angulare</name>
    <dbReference type="NCBI Taxonomy" id="116970"/>
    <lineage>
        <taxon>Eukaryota</taxon>
        <taxon>Fungi</taxon>
        <taxon>Dikarya</taxon>
        <taxon>Ascomycota</taxon>
        <taxon>Pezizomycotina</taxon>
        <taxon>Eurotiomycetes</taxon>
        <taxon>Eurotiomycetidae</taxon>
        <taxon>Eurotiales</taxon>
        <taxon>Aspergillaceae</taxon>
        <taxon>Penicillium</taxon>
    </lineage>
</organism>
<feature type="compositionally biased region" description="Low complexity" evidence="1">
    <location>
        <begin position="48"/>
        <end position="69"/>
    </location>
</feature>
<dbReference type="Pfam" id="PF09791">
    <property type="entry name" value="Oxidored-like"/>
    <property type="match status" value="1"/>
</dbReference>
<sequence>MSIDSTTSPDQEEVPGSSIQNSTSPPPNADAKSSPKNESTENHDPKTTESASTSKLSSTPTSTSTNSTTNLISSILSPFSSLLSSQSTSEEKAKQDEKEKEKWPKKDEMETENETPSPTPYFSPNQVPKFKALQKKRLSGTRTKQLLKAAGRAFDDPPPPPELGTCCGSSCDPCVNDLWREEREVWRERWGDRRVEADGGVRRDLEW</sequence>
<gene>
    <name evidence="3" type="ORF">N7456_013699</name>
</gene>
<feature type="compositionally biased region" description="Polar residues" evidence="1">
    <location>
        <begin position="114"/>
        <end position="126"/>
    </location>
</feature>
<reference evidence="3" key="1">
    <citation type="submission" date="2022-11" db="EMBL/GenBank/DDBJ databases">
        <authorList>
            <person name="Petersen C."/>
        </authorList>
    </citation>
    <scope>NUCLEOTIDE SEQUENCE</scope>
    <source>
        <strain evidence="3">IBT 30069</strain>
    </source>
</reference>
<evidence type="ECO:0000313" key="4">
    <source>
        <dbReference type="Proteomes" id="UP001149165"/>
    </source>
</evidence>
<feature type="compositionally biased region" description="Basic and acidic residues" evidence="1">
    <location>
        <begin position="89"/>
        <end position="108"/>
    </location>
</feature>
<reference evidence="3" key="2">
    <citation type="journal article" date="2023" name="IMA Fungus">
        <title>Comparative genomic study of the Penicillium genus elucidates a diverse pangenome and 15 lateral gene transfer events.</title>
        <authorList>
            <person name="Petersen C."/>
            <person name="Sorensen T."/>
            <person name="Nielsen M.R."/>
            <person name="Sondergaard T.E."/>
            <person name="Sorensen J.L."/>
            <person name="Fitzpatrick D.A."/>
            <person name="Frisvad J.C."/>
            <person name="Nielsen K.L."/>
        </authorList>
    </citation>
    <scope>NUCLEOTIDE SEQUENCE</scope>
    <source>
        <strain evidence="3">IBT 30069</strain>
    </source>
</reference>
<dbReference type="OrthoDB" id="432685at2759"/>
<proteinExistence type="predicted"/>
<protein>
    <recommendedName>
        <fullName evidence="2">Oxidoreductase-like domain-containing protein</fullName>
    </recommendedName>
</protein>
<dbReference type="InterPro" id="IPR019180">
    <property type="entry name" value="Oxidoreductase-like_N"/>
</dbReference>
<evidence type="ECO:0000259" key="2">
    <source>
        <dbReference type="Pfam" id="PF09791"/>
    </source>
</evidence>
<dbReference type="AlphaFoldDB" id="A0A9W9EFV6"/>
<feature type="region of interest" description="Disordered" evidence="1">
    <location>
        <begin position="1"/>
        <end position="69"/>
    </location>
</feature>
<feature type="domain" description="Oxidoreductase-like" evidence="2">
    <location>
        <begin position="155"/>
        <end position="189"/>
    </location>
</feature>
<evidence type="ECO:0000256" key="1">
    <source>
        <dbReference type="SAM" id="MobiDB-lite"/>
    </source>
</evidence>
<feature type="compositionally biased region" description="Basic and acidic residues" evidence="1">
    <location>
        <begin position="33"/>
        <end position="47"/>
    </location>
</feature>
<evidence type="ECO:0000313" key="3">
    <source>
        <dbReference type="EMBL" id="KAJ5080989.1"/>
    </source>
</evidence>